<evidence type="ECO:0000256" key="5">
    <source>
        <dbReference type="RuleBase" id="RU003495"/>
    </source>
</evidence>
<evidence type="ECO:0000259" key="8">
    <source>
        <dbReference type="PROSITE" id="PS51724"/>
    </source>
</evidence>
<feature type="domain" description="SPOR" evidence="8">
    <location>
        <begin position="187"/>
        <end position="266"/>
    </location>
</feature>
<protein>
    <recommendedName>
        <fullName evidence="4">Probable endolytic peptidoglycan transglycosylase RlpA</fullName>
        <ecNumber evidence="4">4.2.2.-</ecNumber>
    </recommendedName>
</protein>
<dbReference type="EC" id="4.2.2.-" evidence="4"/>
<dbReference type="InterPro" id="IPR012997">
    <property type="entry name" value="RplA"/>
</dbReference>
<evidence type="ECO:0000256" key="4">
    <source>
        <dbReference type="HAMAP-Rule" id="MF_02071"/>
    </source>
</evidence>
<dbReference type="Gene3D" id="2.40.40.10">
    <property type="entry name" value="RlpA-like domain"/>
    <property type="match status" value="1"/>
</dbReference>
<dbReference type="GO" id="GO:0008932">
    <property type="term" value="F:lytic endotransglycosylase activity"/>
    <property type="evidence" value="ECO:0007669"/>
    <property type="project" value="UniProtKB-UniRule"/>
</dbReference>
<dbReference type="GO" id="GO:0071555">
    <property type="term" value="P:cell wall organization"/>
    <property type="evidence" value="ECO:0007669"/>
    <property type="project" value="UniProtKB-KW"/>
</dbReference>
<dbReference type="EMBL" id="JAAGRR010000034">
    <property type="protein sequence ID" value="NDY42093.1"/>
    <property type="molecule type" value="Genomic_DNA"/>
</dbReference>
<dbReference type="InterPro" id="IPR009009">
    <property type="entry name" value="RlpA-like_DPBB"/>
</dbReference>
<dbReference type="PANTHER" id="PTHR34183">
    <property type="entry name" value="ENDOLYTIC PEPTIDOGLYCAN TRANSGLYCOSYLASE RLPA"/>
    <property type="match status" value="1"/>
</dbReference>
<feature type="region of interest" description="Disordered" evidence="6">
    <location>
        <begin position="158"/>
        <end position="185"/>
    </location>
</feature>
<keyword evidence="10" id="KW-1185">Reference proteome</keyword>
<dbReference type="InterPro" id="IPR007730">
    <property type="entry name" value="SPOR-like_dom"/>
</dbReference>
<proteinExistence type="inferred from homology"/>
<dbReference type="GO" id="GO:0000270">
    <property type="term" value="P:peptidoglycan metabolic process"/>
    <property type="evidence" value="ECO:0007669"/>
    <property type="project" value="UniProtKB-UniRule"/>
</dbReference>
<dbReference type="PROSITE" id="PS51724">
    <property type="entry name" value="SPOR"/>
    <property type="match status" value="1"/>
</dbReference>
<dbReference type="InterPro" id="IPR034718">
    <property type="entry name" value="RlpA"/>
</dbReference>
<accession>A0A6N9TPR7</accession>
<dbReference type="PANTHER" id="PTHR34183:SF1">
    <property type="entry name" value="ENDOLYTIC PEPTIDOGLYCAN TRANSGLYCOSYLASE RLPA"/>
    <property type="match status" value="1"/>
</dbReference>
<organism evidence="9 10">
    <name type="scientific">Dissulfurirhabdus thermomarina</name>
    <dbReference type="NCBI Taxonomy" id="1765737"/>
    <lineage>
        <taxon>Bacteria</taxon>
        <taxon>Deltaproteobacteria</taxon>
        <taxon>Dissulfurirhabdaceae</taxon>
        <taxon>Dissulfurirhabdus</taxon>
    </lineage>
</organism>
<dbReference type="Pfam" id="PF05036">
    <property type="entry name" value="SPOR"/>
    <property type="match status" value="1"/>
</dbReference>
<gene>
    <name evidence="4" type="primary">rlpA</name>
    <name evidence="9" type="ORF">G3N55_04425</name>
</gene>
<feature type="chain" id="PRO_5026975296" description="Probable endolytic peptidoglycan transglycosylase RlpA" evidence="7">
    <location>
        <begin position="16"/>
        <end position="266"/>
    </location>
</feature>
<dbReference type="HAMAP" id="MF_02071">
    <property type="entry name" value="RlpA"/>
    <property type="match status" value="1"/>
</dbReference>
<comment type="function">
    <text evidence="4">Lytic transglycosylase with a strong preference for naked glycan strands that lack stem peptides.</text>
</comment>
<evidence type="ECO:0000313" key="10">
    <source>
        <dbReference type="Proteomes" id="UP000469346"/>
    </source>
</evidence>
<reference evidence="9 10" key="1">
    <citation type="submission" date="2020-02" db="EMBL/GenBank/DDBJ databases">
        <title>Comparative genomics of sulfur disproportionating microorganisms.</title>
        <authorList>
            <person name="Ward L.M."/>
            <person name="Bertran E."/>
            <person name="Johnston D.T."/>
        </authorList>
    </citation>
    <scope>NUCLEOTIDE SEQUENCE [LARGE SCALE GENOMIC DNA]</scope>
    <source>
        <strain evidence="9 10">DSM 100025</strain>
    </source>
</reference>
<feature type="signal peptide" evidence="7">
    <location>
        <begin position="1"/>
        <end position="15"/>
    </location>
</feature>
<comment type="caution">
    <text evidence="9">The sequence shown here is derived from an EMBL/GenBank/DDBJ whole genome shotgun (WGS) entry which is preliminary data.</text>
</comment>
<evidence type="ECO:0000256" key="6">
    <source>
        <dbReference type="SAM" id="MobiDB-lite"/>
    </source>
</evidence>
<comment type="similarity">
    <text evidence="4 5">Belongs to the RlpA family.</text>
</comment>
<dbReference type="SUPFAM" id="SSF50685">
    <property type="entry name" value="Barwin-like endoglucanases"/>
    <property type="match status" value="1"/>
</dbReference>
<dbReference type="CDD" id="cd22268">
    <property type="entry name" value="DPBB_RlpA-like"/>
    <property type="match status" value="1"/>
</dbReference>
<evidence type="ECO:0000256" key="3">
    <source>
        <dbReference type="ARBA" id="ARBA00023316"/>
    </source>
</evidence>
<dbReference type="SUPFAM" id="SSF110997">
    <property type="entry name" value="Sporulation related repeat"/>
    <property type="match status" value="1"/>
</dbReference>
<dbReference type="GO" id="GO:0042834">
    <property type="term" value="F:peptidoglycan binding"/>
    <property type="evidence" value="ECO:0007669"/>
    <property type="project" value="InterPro"/>
</dbReference>
<name>A0A6N9TPR7_DISTH</name>
<dbReference type="NCBIfam" id="TIGR00413">
    <property type="entry name" value="rlpA"/>
    <property type="match status" value="1"/>
</dbReference>
<keyword evidence="2 4" id="KW-0456">Lyase</keyword>
<dbReference type="Pfam" id="PF03330">
    <property type="entry name" value="DPBB_1"/>
    <property type="match status" value="1"/>
</dbReference>
<sequence length="266" mass="28132">MARQVVFFFAATVLAAGPAGCGYTRPGAGAAVEVLPGGDTGTQRPYRAFGKVYRPLASARGYRAEGVASWYGPDFHGRRTANGETYDMHALTAAHRTLPMGTRVRVVNLDNGRSVVVRINDRGPFVRGRIIDLSYAAARKLGMIGPGTARVRIEALAPAGPAPGRGGVTTAGGGPKAPPVSTPSPAAGPGRVFYVQVATFQDRAKARKLQAELAATFRGVEVVALRRDGATFYRVQVLAATTLEGAKQFESQLARMGYEAAFVVRR</sequence>
<evidence type="ECO:0000256" key="7">
    <source>
        <dbReference type="SAM" id="SignalP"/>
    </source>
</evidence>
<keyword evidence="1 7" id="KW-0732">Signal</keyword>
<evidence type="ECO:0000256" key="1">
    <source>
        <dbReference type="ARBA" id="ARBA00022729"/>
    </source>
</evidence>
<dbReference type="InterPro" id="IPR036680">
    <property type="entry name" value="SPOR-like_sf"/>
</dbReference>
<dbReference type="Proteomes" id="UP000469346">
    <property type="component" value="Unassembled WGS sequence"/>
</dbReference>
<dbReference type="Gene3D" id="3.30.70.1070">
    <property type="entry name" value="Sporulation related repeat"/>
    <property type="match status" value="1"/>
</dbReference>
<dbReference type="AlphaFoldDB" id="A0A6N9TPR7"/>
<feature type="compositionally biased region" description="Gly residues" evidence="6">
    <location>
        <begin position="163"/>
        <end position="175"/>
    </location>
</feature>
<dbReference type="InterPro" id="IPR036908">
    <property type="entry name" value="RlpA-like_sf"/>
</dbReference>
<keyword evidence="3 4" id="KW-0961">Cell wall biogenesis/degradation</keyword>
<evidence type="ECO:0000256" key="2">
    <source>
        <dbReference type="ARBA" id="ARBA00023239"/>
    </source>
</evidence>
<evidence type="ECO:0000313" key="9">
    <source>
        <dbReference type="EMBL" id="NDY42093.1"/>
    </source>
</evidence>